<evidence type="ECO:0000256" key="7">
    <source>
        <dbReference type="ARBA" id="ARBA00023326"/>
    </source>
</evidence>
<dbReference type="AlphaFoldDB" id="A0A0M0JKW1"/>
<comment type="subcellular location">
    <subcellularLocation>
        <location evidence="1">Secreted</location>
    </subcellularLocation>
</comment>
<keyword evidence="2" id="KW-0964">Secreted</keyword>
<keyword evidence="9" id="KW-1185">Reference proteome</keyword>
<keyword evidence="5" id="KW-0378">Hydrolase</keyword>
<proteinExistence type="predicted"/>
<evidence type="ECO:0000256" key="2">
    <source>
        <dbReference type="ARBA" id="ARBA00022525"/>
    </source>
</evidence>
<protein>
    <submittedName>
        <fullName evidence="8">Poly(3-hydroxybutyrate) depolymerase</fullName>
    </submittedName>
</protein>
<accession>A0A0M0JKW1</accession>
<reference evidence="9" key="1">
    <citation type="journal article" date="2015" name="PLoS Genet.">
        <title>Genome Sequence and Transcriptome Analyses of Chrysochromulina tobin: Metabolic Tools for Enhanced Algal Fitness in the Prominent Order Prymnesiales (Haptophyceae).</title>
        <authorList>
            <person name="Hovde B.T."/>
            <person name="Deodato C.R."/>
            <person name="Hunsperger H.M."/>
            <person name="Ryken S.A."/>
            <person name="Yost W."/>
            <person name="Jha R.K."/>
            <person name="Patterson J."/>
            <person name="Monnat R.J. Jr."/>
            <person name="Barlow S.B."/>
            <person name="Starkenburg S.R."/>
            <person name="Cattolico R.A."/>
        </authorList>
    </citation>
    <scope>NUCLEOTIDE SEQUENCE</scope>
    <source>
        <strain evidence="9">CCMP291</strain>
    </source>
</reference>
<dbReference type="SUPFAM" id="SSF53474">
    <property type="entry name" value="alpha/beta-Hydrolases"/>
    <property type="match status" value="1"/>
</dbReference>
<dbReference type="OrthoDB" id="424610at2759"/>
<dbReference type="GO" id="GO:0045493">
    <property type="term" value="P:xylan catabolic process"/>
    <property type="evidence" value="ECO:0007669"/>
    <property type="project" value="UniProtKB-KW"/>
</dbReference>
<name>A0A0M0JKW1_9EUKA</name>
<dbReference type="GO" id="GO:0005576">
    <property type="term" value="C:extracellular region"/>
    <property type="evidence" value="ECO:0007669"/>
    <property type="project" value="UniProtKB-SubCell"/>
</dbReference>
<organism evidence="8 9">
    <name type="scientific">Chrysochromulina tobinii</name>
    <dbReference type="NCBI Taxonomy" id="1460289"/>
    <lineage>
        <taxon>Eukaryota</taxon>
        <taxon>Haptista</taxon>
        <taxon>Haptophyta</taxon>
        <taxon>Prymnesiophyceae</taxon>
        <taxon>Prymnesiales</taxon>
        <taxon>Chrysochromulinaceae</taxon>
        <taxon>Chrysochromulina</taxon>
    </lineage>
</organism>
<dbReference type="PANTHER" id="PTHR38050">
    <property type="match status" value="1"/>
</dbReference>
<evidence type="ECO:0000313" key="9">
    <source>
        <dbReference type="Proteomes" id="UP000037460"/>
    </source>
</evidence>
<evidence type="ECO:0000256" key="1">
    <source>
        <dbReference type="ARBA" id="ARBA00004613"/>
    </source>
</evidence>
<evidence type="ECO:0000256" key="5">
    <source>
        <dbReference type="ARBA" id="ARBA00022801"/>
    </source>
</evidence>
<dbReference type="Gene3D" id="3.40.50.1820">
    <property type="entry name" value="alpha/beta hydrolase"/>
    <property type="match status" value="1"/>
</dbReference>
<dbReference type="Proteomes" id="UP000037460">
    <property type="component" value="Unassembled WGS sequence"/>
</dbReference>
<keyword evidence="6" id="KW-0119">Carbohydrate metabolism</keyword>
<keyword evidence="4" id="KW-0732">Signal</keyword>
<evidence type="ECO:0000256" key="6">
    <source>
        <dbReference type="ARBA" id="ARBA00023277"/>
    </source>
</evidence>
<keyword evidence="7" id="KW-0624">Polysaccharide degradation</keyword>
<gene>
    <name evidence="8" type="ORF">Ctob_008502</name>
</gene>
<keyword evidence="3" id="KW-0858">Xylan degradation</keyword>
<dbReference type="InterPro" id="IPR043595">
    <property type="entry name" value="FaeB/C/D"/>
</dbReference>
<evidence type="ECO:0000256" key="4">
    <source>
        <dbReference type="ARBA" id="ARBA00022729"/>
    </source>
</evidence>
<dbReference type="PANTHER" id="PTHR38050:SF2">
    <property type="entry name" value="FERULOYL ESTERASE C-RELATED"/>
    <property type="match status" value="1"/>
</dbReference>
<sequence>MVVATHGWGGSGSQEMKSDGLTTVSGAGGNFIAAFPDGYTDNTHSGFWGSWNVVGSTQSPGPAGQICTPTADPSNADCYTSCKGCPGADGCDWTTCLNDVTPTGIGTKDVTGFLPSLYDFLEETFCVDLTREYHSGFSNGGMATYQMGASMSGRLAAIAPVAGAFHNGFFQPPTEKIPLLDIHGTADKQVPCNASTAGSTSTKALSQDGWWYNLLSDTQAGWLEANGCSQAPPLSNYVPPLISANTASRTKLACANHGCDVVTCAWSGSHTYYGTSAADNGNLVWGFLEKYTKPTHVGYGHTTSTPLAERVRPRASFADVRVELGEAVDALTTALGGAADALVTAPAVEDLAAAVHYGNPANGCGDDEEELVLSSGPESGRVCAPMKKGPSATNPTEAQCTLGGTLPDETNGCPTDVPSPSGGSTKWWPTVGAFPVCLQDSSPGARADTHCLLLCGPCRLGDDGMGCSDLAHAACPTGARCMTGTVKSVRQGICVYD</sequence>
<dbReference type="EMBL" id="JWZX01002743">
    <property type="protein sequence ID" value="KOO27231.1"/>
    <property type="molecule type" value="Genomic_DNA"/>
</dbReference>
<comment type="caution">
    <text evidence="8">The sequence shown here is derived from an EMBL/GenBank/DDBJ whole genome shotgun (WGS) entry which is preliminary data.</text>
</comment>
<dbReference type="InterPro" id="IPR029058">
    <property type="entry name" value="AB_hydrolase_fold"/>
</dbReference>
<dbReference type="GO" id="GO:0030600">
    <property type="term" value="F:feruloyl esterase activity"/>
    <property type="evidence" value="ECO:0007669"/>
    <property type="project" value="InterPro"/>
</dbReference>
<evidence type="ECO:0000313" key="8">
    <source>
        <dbReference type="EMBL" id="KOO27231.1"/>
    </source>
</evidence>
<evidence type="ECO:0000256" key="3">
    <source>
        <dbReference type="ARBA" id="ARBA00022651"/>
    </source>
</evidence>